<accession>A0AA38YDH0</accession>
<feature type="transmembrane region" description="Helical" evidence="5">
    <location>
        <begin position="454"/>
        <end position="474"/>
    </location>
</feature>
<feature type="transmembrane region" description="Helical" evidence="5">
    <location>
        <begin position="233"/>
        <end position="253"/>
    </location>
</feature>
<dbReference type="SUPFAM" id="SSF103473">
    <property type="entry name" value="MFS general substrate transporter"/>
    <property type="match status" value="1"/>
</dbReference>
<keyword evidence="2 5" id="KW-0812">Transmembrane</keyword>
<feature type="transmembrane region" description="Helical" evidence="5">
    <location>
        <begin position="306"/>
        <end position="329"/>
    </location>
</feature>
<dbReference type="Proteomes" id="UP001172681">
    <property type="component" value="Unassembled WGS sequence"/>
</dbReference>
<dbReference type="InterPro" id="IPR011701">
    <property type="entry name" value="MFS"/>
</dbReference>
<dbReference type="EMBL" id="JAPDRN010000004">
    <property type="protein sequence ID" value="KAJ9645431.1"/>
    <property type="molecule type" value="Genomic_DNA"/>
</dbReference>
<feature type="transmembrane region" description="Helical" evidence="5">
    <location>
        <begin position="421"/>
        <end position="442"/>
    </location>
</feature>
<dbReference type="InterPro" id="IPR020846">
    <property type="entry name" value="MFS_dom"/>
</dbReference>
<feature type="transmembrane region" description="Helical" evidence="5">
    <location>
        <begin position="73"/>
        <end position="94"/>
    </location>
</feature>
<keyword evidence="4 5" id="KW-0472">Membrane</keyword>
<feature type="transmembrane region" description="Helical" evidence="5">
    <location>
        <begin position="169"/>
        <end position="193"/>
    </location>
</feature>
<feature type="domain" description="Major facilitator superfamily (MFS) profile" evidence="6">
    <location>
        <begin position="78"/>
        <end position="530"/>
    </location>
</feature>
<feature type="transmembrane region" description="Helical" evidence="5">
    <location>
        <begin position="205"/>
        <end position="227"/>
    </location>
</feature>
<evidence type="ECO:0000256" key="4">
    <source>
        <dbReference type="ARBA" id="ARBA00023136"/>
    </source>
</evidence>
<dbReference type="AlphaFoldDB" id="A0AA38YDH0"/>
<organism evidence="7 8">
    <name type="scientific">Knufia peltigerae</name>
    <dbReference type="NCBI Taxonomy" id="1002370"/>
    <lineage>
        <taxon>Eukaryota</taxon>
        <taxon>Fungi</taxon>
        <taxon>Dikarya</taxon>
        <taxon>Ascomycota</taxon>
        <taxon>Pezizomycotina</taxon>
        <taxon>Eurotiomycetes</taxon>
        <taxon>Chaetothyriomycetidae</taxon>
        <taxon>Chaetothyriales</taxon>
        <taxon>Trichomeriaceae</taxon>
        <taxon>Knufia</taxon>
    </lineage>
</organism>
<dbReference type="GO" id="GO:0022857">
    <property type="term" value="F:transmembrane transporter activity"/>
    <property type="evidence" value="ECO:0007669"/>
    <property type="project" value="InterPro"/>
</dbReference>
<feature type="transmembrane region" description="Helical" evidence="5">
    <location>
        <begin position="114"/>
        <end position="137"/>
    </location>
</feature>
<dbReference type="InterPro" id="IPR036259">
    <property type="entry name" value="MFS_trans_sf"/>
</dbReference>
<comment type="subcellular location">
    <subcellularLocation>
        <location evidence="1">Membrane</location>
        <topology evidence="1">Multi-pass membrane protein</topology>
    </subcellularLocation>
</comment>
<reference evidence="7" key="1">
    <citation type="submission" date="2022-10" db="EMBL/GenBank/DDBJ databases">
        <title>Culturing micro-colonial fungi from biological soil crusts in the Mojave desert and describing Neophaeococcomyces mojavensis, and introducing the new genera and species Taxawa tesnikishii.</title>
        <authorList>
            <person name="Kurbessoian T."/>
            <person name="Stajich J.E."/>
        </authorList>
    </citation>
    <scope>NUCLEOTIDE SEQUENCE</scope>
    <source>
        <strain evidence="7">TK_35</strain>
    </source>
</reference>
<dbReference type="GO" id="GO:0005886">
    <property type="term" value="C:plasma membrane"/>
    <property type="evidence" value="ECO:0007669"/>
    <property type="project" value="TreeGrafter"/>
</dbReference>
<evidence type="ECO:0000313" key="8">
    <source>
        <dbReference type="Proteomes" id="UP001172681"/>
    </source>
</evidence>
<gene>
    <name evidence="7" type="ORF">H2204_001010</name>
</gene>
<evidence type="ECO:0000256" key="3">
    <source>
        <dbReference type="ARBA" id="ARBA00022989"/>
    </source>
</evidence>
<feature type="transmembrane region" description="Helical" evidence="5">
    <location>
        <begin position="391"/>
        <end position="409"/>
    </location>
</feature>
<dbReference type="PANTHER" id="PTHR23502">
    <property type="entry name" value="MAJOR FACILITATOR SUPERFAMILY"/>
    <property type="match status" value="1"/>
</dbReference>
<dbReference type="Gene3D" id="1.20.1250.20">
    <property type="entry name" value="MFS general substrate transporter like domains"/>
    <property type="match status" value="1"/>
</dbReference>
<dbReference type="Pfam" id="PF07690">
    <property type="entry name" value="MFS_1"/>
    <property type="match status" value="1"/>
</dbReference>
<comment type="caution">
    <text evidence="7">The sequence shown here is derived from an EMBL/GenBank/DDBJ whole genome shotgun (WGS) entry which is preliminary data.</text>
</comment>
<protein>
    <recommendedName>
        <fullName evidence="6">Major facilitator superfamily (MFS) profile domain-containing protein</fullName>
    </recommendedName>
</protein>
<dbReference type="PANTHER" id="PTHR23502:SF149">
    <property type="entry name" value="TRANSPORTER, PUTATIVE-RELATED"/>
    <property type="match status" value="1"/>
</dbReference>
<keyword evidence="8" id="KW-1185">Reference proteome</keyword>
<dbReference type="PROSITE" id="PS50850">
    <property type="entry name" value="MFS"/>
    <property type="match status" value="1"/>
</dbReference>
<feature type="transmembrane region" description="Helical" evidence="5">
    <location>
        <begin position="486"/>
        <end position="508"/>
    </location>
</feature>
<name>A0AA38YDH0_9EURO</name>
<sequence>MAVLEEKTCPSGIAPVASSDRAAFEDVDFVPGTEYMGDSFRGHEQIQGNGKDHVTLVPQPSQDPHDPLNWSRLWKFVTIATSMVYSFLGGWVSLSLNPFFITLMTYFERSANDIAWLTSSLLLILGFANIITIPVAVCYGRRSAYLWSTLVTFASTLWAASATSYTSFLWARIVMGLGAAGIETLTPVTIVDACFLHERGLWNSIYFLALFGGADLGGVVSGVIAGSTLGWHWFFWVTSILLGACSVAVIVLMPETAWERVPTADIAEDQRVLGTGKPARSAFSLLPKRVTGSISPMSALLRPLPVFFAPTVLYSSLMFGFFACMFLVANVAQSSIFQVNYGFSVTQTGLTNFAFLFGQLAGLPMSGWFSDWISMRATKRNNMIREPEMRLVALVPTIATAAVGLLLLGCTAEAKTHWMGPIMGLVVLGAGVTATCVISVTYAIDCHKVLSGEVMLVATILKNVLSFGFAQFTSSWIASQHLRTPFLILMGVALFLGIGPSMLMYFYGKRLRRFIAAKNLLPQGKGILAE</sequence>
<keyword evidence="3 5" id="KW-1133">Transmembrane helix</keyword>
<evidence type="ECO:0000256" key="2">
    <source>
        <dbReference type="ARBA" id="ARBA00022692"/>
    </source>
</evidence>
<evidence type="ECO:0000313" key="7">
    <source>
        <dbReference type="EMBL" id="KAJ9645431.1"/>
    </source>
</evidence>
<feature type="transmembrane region" description="Helical" evidence="5">
    <location>
        <begin position="349"/>
        <end position="370"/>
    </location>
</feature>
<evidence type="ECO:0000256" key="1">
    <source>
        <dbReference type="ARBA" id="ARBA00004141"/>
    </source>
</evidence>
<evidence type="ECO:0000256" key="5">
    <source>
        <dbReference type="SAM" id="Phobius"/>
    </source>
</evidence>
<feature type="transmembrane region" description="Helical" evidence="5">
    <location>
        <begin position="144"/>
        <end position="163"/>
    </location>
</feature>
<proteinExistence type="predicted"/>
<evidence type="ECO:0000259" key="6">
    <source>
        <dbReference type="PROSITE" id="PS50850"/>
    </source>
</evidence>